<evidence type="ECO:0000313" key="1">
    <source>
        <dbReference type="EMBL" id="PSB31583.1"/>
    </source>
</evidence>
<dbReference type="AlphaFoldDB" id="A0A2T1EFV8"/>
<organism evidence="1 2">
    <name type="scientific">Stenomitos frigidus ULC18</name>
    <dbReference type="NCBI Taxonomy" id="2107698"/>
    <lineage>
        <taxon>Bacteria</taxon>
        <taxon>Bacillati</taxon>
        <taxon>Cyanobacteriota</taxon>
        <taxon>Cyanophyceae</taxon>
        <taxon>Leptolyngbyales</taxon>
        <taxon>Leptolyngbyaceae</taxon>
        <taxon>Stenomitos</taxon>
    </lineage>
</organism>
<proteinExistence type="predicted"/>
<gene>
    <name evidence="1" type="ORF">C7B82_07090</name>
</gene>
<comment type="caution">
    <text evidence="1">The sequence shown here is derived from an EMBL/GenBank/DDBJ whole genome shotgun (WGS) entry which is preliminary data.</text>
</comment>
<reference evidence="2" key="1">
    <citation type="submission" date="2018-02" db="EMBL/GenBank/DDBJ databases">
        <authorList>
            <person name="Moore K."/>
            <person name="Momper L."/>
        </authorList>
    </citation>
    <scope>NUCLEOTIDE SEQUENCE [LARGE SCALE GENOMIC DNA]</scope>
    <source>
        <strain evidence="2">ULC18</strain>
    </source>
</reference>
<accession>A0A2T1EFV8</accession>
<evidence type="ECO:0008006" key="3">
    <source>
        <dbReference type="Google" id="ProtNLM"/>
    </source>
</evidence>
<evidence type="ECO:0000313" key="2">
    <source>
        <dbReference type="Proteomes" id="UP000239576"/>
    </source>
</evidence>
<protein>
    <recommendedName>
        <fullName evidence="3">TNase-like domain-containing protein</fullName>
    </recommendedName>
</protein>
<dbReference type="InterPro" id="IPR035437">
    <property type="entry name" value="SNase_OB-fold_sf"/>
</dbReference>
<keyword evidence="2" id="KW-1185">Reference proteome</keyword>
<dbReference type="Proteomes" id="UP000239576">
    <property type="component" value="Unassembled WGS sequence"/>
</dbReference>
<reference evidence="1 2" key="2">
    <citation type="submission" date="2018-03" db="EMBL/GenBank/DDBJ databases">
        <title>The ancient ancestry and fast evolution of plastids.</title>
        <authorList>
            <person name="Moore K.R."/>
            <person name="Magnabosco C."/>
            <person name="Momper L."/>
            <person name="Gold D.A."/>
            <person name="Bosak T."/>
            <person name="Fournier G.P."/>
        </authorList>
    </citation>
    <scope>NUCLEOTIDE SEQUENCE [LARGE SCALE GENOMIC DNA]</scope>
    <source>
        <strain evidence="1 2">ULC18</strain>
    </source>
</reference>
<sequence>MTFSGFKMVSKSFHSLKLPALLLLLFLASLWMRRQQASETRVERNPAAYDVMQVLAGDAMLVADAKSVKRQVRLACVVLPQQQRWRNRAKQQLTERLQQLGNQVYLDGEQTVLVHSLSGELLQLTLVEAGLLLADPTTAKACPAWETIALVEQRARQQRVGVWSDRADP</sequence>
<dbReference type="EMBL" id="PVWK01000034">
    <property type="protein sequence ID" value="PSB31583.1"/>
    <property type="molecule type" value="Genomic_DNA"/>
</dbReference>
<name>A0A2T1EFV8_9CYAN</name>
<dbReference type="SUPFAM" id="SSF50199">
    <property type="entry name" value="Staphylococcal nuclease"/>
    <property type="match status" value="1"/>
</dbReference>
<dbReference type="Gene3D" id="2.40.50.90">
    <property type="match status" value="1"/>
</dbReference>